<dbReference type="Proteomes" id="UP000225947">
    <property type="component" value="Segment"/>
</dbReference>
<organism evidence="1 2">
    <name type="scientific">Acinetobacter phage vB_AbaM_ME3</name>
    <dbReference type="NCBI Taxonomy" id="1837876"/>
    <lineage>
        <taxon>Viruses</taxon>
        <taxon>Duplodnaviria</taxon>
        <taxon>Heunggongvirae</taxon>
        <taxon>Uroviricota</taxon>
        <taxon>Caudoviricetes</taxon>
        <taxon>Metrivirus</taxon>
        <taxon>Metrivirus ME3</taxon>
    </lineage>
</organism>
<name>A0A172Q0L1_9CAUD</name>
<evidence type="ECO:0000313" key="2">
    <source>
        <dbReference type="Proteomes" id="UP000225947"/>
    </source>
</evidence>
<dbReference type="EMBL" id="KU935715">
    <property type="protein sequence ID" value="AND75384.1"/>
    <property type="molecule type" value="Genomic_DNA"/>
</dbReference>
<gene>
    <name evidence="1" type="ORF">ME3_223</name>
</gene>
<accession>A0A172Q0L1</accession>
<reference evidence="2" key="1">
    <citation type="submission" date="2016-03" db="EMBL/GenBank/DDBJ databases">
        <title>Characterization of Acinetobacter baumannii phage vB_AbaM_ME3.</title>
        <authorList>
            <person name="Buttimer C.T.H."/>
            <person name="Elbreki M."/>
            <person name="Coffey A."/>
        </authorList>
    </citation>
    <scope>NUCLEOTIDE SEQUENCE [LARGE SCALE GENOMIC DNA]</scope>
</reference>
<proteinExistence type="predicted"/>
<protein>
    <submittedName>
        <fullName evidence="1">Uncharacterized protein</fullName>
    </submittedName>
</protein>
<sequence length="107" mass="12579">MNSLQKFKSFQGLKLEYELYELLSGVNDSIVLTLDTTRRSRLHVYYKRHCAQSVINNMNIYSDGYLTILVEKDYDLQKVIYRIPGEGLFCKKEESNILYKTLDEVIT</sequence>
<evidence type="ECO:0000313" key="1">
    <source>
        <dbReference type="EMBL" id="AND75384.1"/>
    </source>
</evidence>
<keyword evidence="2" id="KW-1185">Reference proteome</keyword>